<accession>A0A6S4P9X7</accession>
<name>A0A6S4P9X7_9CAUD</name>
<dbReference type="EMBL" id="AP013545">
    <property type="protein sequence ID" value="BAQ94315.1"/>
    <property type="molecule type" value="Genomic_DNA"/>
</dbReference>
<dbReference type="KEGG" id="vg:55412433"/>
<evidence type="ECO:0000256" key="2">
    <source>
        <dbReference type="ARBA" id="ARBA00023109"/>
    </source>
</evidence>
<dbReference type="GO" id="GO:0006302">
    <property type="term" value="P:double-strand break repair"/>
    <property type="evidence" value="ECO:0007669"/>
    <property type="project" value="TreeGrafter"/>
</dbReference>
<keyword evidence="1" id="KW-0235">DNA replication</keyword>
<evidence type="ECO:0000256" key="1">
    <source>
        <dbReference type="ARBA" id="ARBA00022705"/>
    </source>
</evidence>
<dbReference type="Gene3D" id="3.30.420.10">
    <property type="entry name" value="Ribonuclease H-like superfamily/Ribonuclease H"/>
    <property type="match status" value="1"/>
</dbReference>
<dbReference type="InterPro" id="IPR002298">
    <property type="entry name" value="DNA_polymerase_A"/>
</dbReference>
<dbReference type="GO" id="GO:0006261">
    <property type="term" value="P:DNA-templated DNA replication"/>
    <property type="evidence" value="ECO:0007669"/>
    <property type="project" value="InterPro"/>
</dbReference>
<dbReference type="InterPro" id="IPR002562">
    <property type="entry name" value="3'-5'_exonuclease_dom"/>
</dbReference>
<dbReference type="Pfam" id="PF00476">
    <property type="entry name" value="DNA_pol_A"/>
    <property type="match status" value="1"/>
</dbReference>
<dbReference type="InterPro" id="IPR043502">
    <property type="entry name" value="DNA/RNA_pol_sf"/>
</dbReference>
<keyword evidence="5" id="KW-1185">Reference proteome</keyword>
<evidence type="ECO:0000313" key="5">
    <source>
        <dbReference type="Proteomes" id="UP000504935"/>
    </source>
</evidence>
<reference evidence="4 5" key="1">
    <citation type="journal article" date="2013" name="PLoS Genet.">
        <title>Expanding the Marine Virosphere Using Metagenomics.</title>
        <authorList>
            <person name="Mizuno C.M."/>
            <person name="Rodriguez-Valera F."/>
            <person name="Kimes N.E."/>
            <person name="Ghai R."/>
        </authorList>
    </citation>
    <scope>NUCLEOTIDE SEQUENCE [LARGE SCALE GENOMIC DNA]</scope>
    <source>
        <strain evidence="4">UvMED-CGR-U-MedDCM-OCT-S46-C10</strain>
    </source>
</reference>
<dbReference type="PANTHER" id="PTHR10133">
    <property type="entry name" value="DNA POLYMERASE I"/>
    <property type="match status" value="1"/>
</dbReference>
<dbReference type="GO" id="GO:0003677">
    <property type="term" value="F:DNA binding"/>
    <property type="evidence" value="ECO:0007669"/>
    <property type="project" value="InterPro"/>
</dbReference>
<dbReference type="PRINTS" id="PR00868">
    <property type="entry name" value="DNAPOLI"/>
</dbReference>
<keyword evidence="2" id="KW-1194">Viral DNA replication</keyword>
<dbReference type="Gene3D" id="1.20.1060.10">
    <property type="entry name" value="Taq DNA Polymerase, Chain T, domain 4"/>
    <property type="match status" value="1"/>
</dbReference>
<dbReference type="InterPro" id="IPR012337">
    <property type="entry name" value="RNaseH-like_sf"/>
</dbReference>
<dbReference type="PANTHER" id="PTHR10133:SF27">
    <property type="entry name" value="DNA POLYMERASE NU"/>
    <property type="match status" value="1"/>
</dbReference>
<evidence type="ECO:0000313" key="4">
    <source>
        <dbReference type="EMBL" id="BAQ94315.1"/>
    </source>
</evidence>
<dbReference type="GeneID" id="55412433"/>
<sequence>MKYVFDLESNGLYNDVSTVHCIVLKDIDSNKIIQVDVKEALKLLSEAELIIGHNIIKYDIPVLKKLYGFKTKAKVFDTLVATRLIWSDLTDSDMKRVHTINYPRSLVNRHSLKAWGIRLGNYKQQIDTDWSVFTQEMLEYCIQDVEVTHTLYQKILGQKIFSESLDLEHAVAQIISRQEIYGVLFDKEKATKLYAELSSERDTIKQEMEETFKPITIKRVSEKTGKPLKDKVVEFNPSSRRQIADRLKTKYNWKPTIFTNDGLPKVDDSVLNSLDFPEAKLLARYFLLEKRIGMLAEGKQAYLKLETKGRLHGTVNTNNAVTGRATHMHPNLGQVPAVSVPYGKQFRELFTVPKNKRLVGCDVSGLELRLLGHYIAKFDNGAYADVVVNGDIHTENQKLAGLDTRDQSKRFLYAWLYGAGVSKIAEVTGKSNKEAAQVKKRFLNRLPALSKLIKQVQLSAERGYLLGLDKRHIKIRNAFSALNSLLQGAGAVVCKQWLIEFDKAIKDFKDVQQVLWVHDEIQIECPQDKAEEIGKLAVKCIERTGKHFNLRVPLTGEYKISTNWSGTH</sequence>
<protein>
    <submittedName>
        <fullName evidence="4">DNA polymerase</fullName>
    </submittedName>
</protein>
<dbReference type="InterPro" id="IPR001098">
    <property type="entry name" value="DNA-dir_DNA_pol_A_palm_dom"/>
</dbReference>
<dbReference type="InterPro" id="IPR036397">
    <property type="entry name" value="RNaseH_sf"/>
</dbReference>
<feature type="domain" description="DNA-directed DNA polymerase family A palm" evidence="3">
    <location>
        <begin position="343"/>
        <end position="529"/>
    </location>
</feature>
<evidence type="ECO:0000259" key="3">
    <source>
        <dbReference type="SMART" id="SM00482"/>
    </source>
</evidence>
<dbReference type="SMART" id="SM00482">
    <property type="entry name" value="POLAc"/>
    <property type="match status" value="1"/>
</dbReference>
<dbReference type="Pfam" id="PF01612">
    <property type="entry name" value="DNA_pol_A_exo1"/>
    <property type="match status" value="1"/>
</dbReference>
<dbReference type="SUPFAM" id="SSF53098">
    <property type="entry name" value="Ribonuclease H-like"/>
    <property type="match status" value="1"/>
</dbReference>
<dbReference type="Proteomes" id="UP000504935">
    <property type="component" value="Segment"/>
</dbReference>
<dbReference type="Gene3D" id="3.30.70.370">
    <property type="match status" value="2"/>
</dbReference>
<proteinExistence type="predicted"/>
<dbReference type="GO" id="GO:0039693">
    <property type="term" value="P:viral DNA genome replication"/>
    <property type="evidence" value="ECO:0007669"/>
    <property type="project" value="UniProtKB-KW"/>
</dbReference>
<dbReference type="GO" id="GO:0003887">
    <property type="term" value="F:DNA-directed DNA polymerase activity"/>
    <property type="evidence" value="ECO:0007669"/>
    <property type="project" value="InterPro"/>
</dbReference>
<organism evidence="4 5">
    <name type="scientific">uncultured phage MedDCM-OCT-S46-C10</name>
    <dbReference type="NCBI Taxonomy" id="2741074"/>
    <lineage>
        <taxon>Viruses</taxon>
        <taxon>Duplodnaviria</taxon>
        <taxon>Heunggongvirae</taxon>
        <taxon>Uroviricota</taxon>
        <taxon>Caudoviricetes</taxon>
        <taxon>Autographivirales</taxon>
        <taxon>Foussvirus</taxon>
        <taxon>Foussvirus S46C10</taxon>
    </lineage>
</organism>
<dbReference type="SUPFAM" id="SSF56672">
    <property type="entry name" value="DNA/RNA polymerases"/>
    <property type="match status" value="1"/>
</dbReference>
<dbReference type="GO" id="GO:0008408">
    <property type="term" value="F:3'-5' exonuclease activity"/>
    <property type="evidence" value="ECO:0007669"/>
    <property type="project" value="InterPro"/>
</dbReference>
<dbReference type="RefSeq" id="YP_009777857.1">
    <property type="nucleotide sequence ID" value="NC_047705.1"/>
</dbReference>